<sequence>MFVLALILAAALSGKIVKGKCTWERYHTPSKIDPEVAQAAEQAHSEHVGQFGSEIINALVNQKSNKNIFISPLSIYSALIIAGGGAENQTLNEFRKLFNTGSDSRFNEERNILELTVFEINREYIEDVKGATNADVMDINMRETNAHKQINDYVSKKTKGMIKDLLQKLERETEMIIINTIYFKQAWLAKFNELQTRK</sequence>
<name>A0A5J4TH81_9EUKA</name>
<evidence type="ECO:0000313" key="4">
    <source>
        <dbReference type="EMBL" id="KAA6357608.1"/>
    </source>
</evidence>
<dbReference type="InterPro" id="IPR042178">
    <property type="entry name" value="Serpin_sf_1"/>
</dbReference>
<comment type="similarity">
    <text evidence="1">Belongs to the serpin family.</text>
</comment>
<feature type="domain" description="Serpin" evidence="3">
    <location>
        <begin position="48"/>
        <end position="198"/>
    </location>
</feature>
<accession>A0A5J4TH81</accession>
<dbReference type="EMBL" id="SNRW01031144">
    <property type="protein sequence ID" value="KAA6357608.1"/>
    <property type="molecule type" value="Genomic_DNA"/>
</dbReference>
<dbReference type="InterPro" id="IPR036186">
    <property type="entry name" value="Serpin_sf"/>
</dbReference>
<dbReference type="Gene3D" id="3.30.497.10">
    <property type="entry name" value="Antithrombin, subunit I, domain 2"/>
    <property type="match status" value="2"/>
</dbReference>
<organism evidence="4 5">
    <name type="scientific">Streblomastix strix</name>
    <dbReference type="NCBI Taxonomy" id="222440"/>
    <lineage>
        <taxon>Eukaryota</taxon>
        <taxon>Metamonada</taxon>
        <taxon>Preaxostyla</taxon>
        <taxon>Oxymonadida</taxon>
        <taxon>Streblomastigidae</taxon>
        <taxon>Streblomastix</taxon>
    </lineage>
</organism>
<evidence type="ECO:0000313" key="5">
    <source>
        <dbReference type="Proteomes" id="UP000324800"/>
    </source>
</evidence>
<dbReference type="SUPFAM" id="SSF56574">
    <property type="entry name" value="Serpins"/>
    <property type="match status" value="1"/>
</dbReference>
<comment type="caution">
    <text evidence="4">The sequence shown here is derived from an EMBL/GenBank/DDBJ whole genome shotgun (WGS) entry which is preliminary data.</text>
</comment>
<dbReference type="PANTHER" id="PTHR11461">
    <property type="entry name" value="SERINE PROTEASE INHIBITOR, SERPIN"/>
    <property type="match status" value="1"/>
</dbReference>
<dbReference type="PANTHER" id="PTHR11461:SF211">
    <property type="entry name" value="GH10112P-RELATED"/>
    <property type="match status" value="1"/>
</dbReference>
<evidence type="ECO:0000256" key="2">
    <source>
        <dbReference type="SAM" id="SignalP"/>
    </source>
</evidence>
<feature type="signal peptide" evidence="2">
    <location>
        <begin position="1"/>
        <end position="19"/>
    </location>
</feature>
<feature type="non-terminal residue" evidence="4">
    <location>
        <position position="198"/>
    </location>
</feature>
<gene>
    <name evidence="4" type="ORF">EZS28_046865</name>
</gene>
<dbReference type="AlphaFoldDB" id="A0A5J4TH81"/>
<evidence type="ECO:0000256" key="1">
    <source>
        <dbReference type="ARBA" id="ARBA00009500"/>
    </source>
</evidence>
<dbReference type="OrthoDB" id="671595at2759"/>
<protein>
    <recommendedName>
        <fullName evidence="3">Serpin domain-containing protein</fullName>
    </recommendedName>
</protein>
<dbReference type="InterPro" id="IPR000215">
    <property type="entry name" value="Serpin_fam"/>
</dbReference>
<keyword evidence="2" id="KW-0732">Signal</keyword>
<evidence type="ECO:0000259" key="3">
    <source>
        <dbReference type="Pfam" id="PF00079"/>
    </source>
</evidence>
<dbReference type="Pfam" id="PF00079">
    <property type="entry name" value="Serpin"/>
    <property type="match status" value="1"/>
</dbReference>
<reference evidence="4 5" key="1">
    <citation type="submission" date="2019-03" db="EMBL/GenBank/DDBJ databases">
        <title>Single cell metagenomics reveals metabolic interactions within the superorganism composed of flagellate Streblomastix strix and complex community of Bacteroidetes bacteria on its surface.</title>
        <authorList>
            <person name="Treitli S.C."/>
            <person name="Kolisko M."/>
            <person name="Husnik F."/>
            <person name="Keeling P."/>
            <person name="Hampl V."/>
        </authorList>
    </citation>
    <scope>NUCLEOTIDE SEQUENCE [LARGE SCALE GENOMIC DNA]</scope>
    <source>
        <strain evidence="4">ST1C</strain>
    </source>
</reference>
<dbReference type="Proteomes" id="UP000324800">
    <property type="component" value="Unassembled WGS sequence"/>
</dbReference>
<dbReference type="GO" id="GO:0004867">
    <property type="term" value="F:serine-type endopeptidase inhibitor activity"/>
    <property type="evidence" value="ECO:0007669"/>
    <property type="project" value="InterPro"/>
</dbReference>
<proteinExistence type="inferred from homology"/>
<dbReference type="GO" id="GO:0005615">
    <property type="term" value="C:extracellular space"/>
    <property type="evidence" value="ECO:0007669"/>
    <property type="project" value="InterPro"/>
</dbReference>
<feature type="chain" id="PRO_5023900062" description="Serpin domain-containing protein" evidence="2">
    <location>
        <begin position="20"/>
        <end position="198"/>
    </location>
</feature>
<dbReference type="InterPro" id="IPR023796">
    <property type="entry name" value="Serpin_dom"/>
</dbReference>